<accession>A0A0L6JPW7</accession>
<keyword evidence="6 13" id="KW-0479">Metal-binding</keyword>
<keyword evidence="10 13" id="KW-0411">Iron-sulfur</keyword>
<dbReference type="GO" id="GO:0046872">
    <property type="term" value="F:metal ion binding"/>
    <property type="evidence" value="ECO:0007669"/>
    <property type="project" value="UniProtKB-KW"/>
</dbReference>
<keyword evidence="9 13" id="KW-0408">Iron</keyword>
<organism evidence="15 16">
    <name type="scientific">Pseudobacteroides cellulosolvens ATCC 35603 = DSM 2933</name>
    <dbReference type="NCBI Taxonomy" id="398512"/>
    <lineage>
        <taxon>Bacteria</taxon>
        <taxon>Bacillati</taxon>
        <taxon>Bacillota</taxon>
        <taxon>Clostridia</taxon>
        <taxon>Eubacteriales</taxon>
        <taxon>Oscillospiraceae</taxon>
        <taxon>Pseudobacteroides</taxon>
    </lineage>
</organism>
<evidence type="ECO:0000256" key="3">
    <source>
        <dbReference type="ARBA" id="ARBA00012768"/>
    </source>
</evidence>
<evidence type="ECO:0000256" key="10">
    <source>
        <dbReference type="ARBA" id="ARBA00023014"/>
    </source>
</evidence>
<dbReference type="STRING" id="398512.Bccel_2698"/>
<reference evidence="16" key="1">
    <citation type="submission" date="2015-07" db="EMBL/GenBank/DDBJ databases">
        <title>Near-Complete Genome Sequence of the Cellulolytic Bacterium Bacteroides (Pseudobacteroides) cellulosolvens ATCC 35603.</title>
        <authorList>
            <person name="Dassa B."/>
            <person name="Utturkar S.M."/>
            <person name="Klingeman D.M."/>
            <person name="Hurt R.A."/>
            <person name="Keller M."/>
            <person name="Xu J."/>
            <person name="Reddy Y.H.K."/>
            <person name="Borovok I."/>
            <person name="Grinberg I.R."/>
            <person name="Lamed R."/>
            <person name="Zhivin O."/>
            <person name="Bayer E.A."/>
            <person name="Brown S.D."/>
        </authorList>
    </citation>
    <scope>NUCLEOTIDE SEQUENCE [LARGE SCALE GENOMIC DNA]</scope>
    <source>
        <strain evidence="16">DSM 2933</strain>
    </source>
</reference>
<dbReference type="OrthoDB" id="9781776at2"/>
<keyword evidence="12 13" id="KW-0464">Manganese</keyword>
<evidence type="ECO:0000256" key="2">
    <source>
        <dbReference type="ARBA" id="ARBA00009189"/>
    </source>
</evidence>
<dbReference type="GO" id="GO:0051607">
    <property type="term" value="P:defense response to virus"/>
    <property type="evidence" value="ECO:0007669"/>
    <property type="project" value="UniProtKB-KW"/>
</dbReference>
<dbReference type="GO" id="GO:0004527">
    <property type="term" value="F:exonuclease activity"/>
    <property type="evidence" value="ECO:0007669"/>
    <property type="project" value="UniProtKB-KW"/>
</dbReference>
<gene>
    <name evidence="15" type="ORF">Bccel_2698</name>
</gene>
<evidence type="ECO:0000256" key="8">
    <source>
        <dbReference type="ARBA" id="ARBA00022839"/>
    </source>
</evidence>
<dbReference type="PANTHER" id="PTHR36531:SF6">
    <property type="entry name" value="DNA REPLICATION ATP-DEPENDENT HELICASE_NUCLEASE DNA2"/>
    <property type="match status" value="1"/>
</dbReference>
<evidence type="ECO:0000256" key="6">
    <source>
        <dbReference type="ARBA" id="ARBA00022723"/>
    </source>
</evidence>
<comment type="cofactor">
    <cofactor evidence="1">
        <name>[4Fe-4S] cluster</name>
        <dbReference type="ChEBI" id="CHEBI:49883"/>
    </cofactor>
</comment>
<dbReference type="Pfam" id="PF01930">
    <property type="entry name" value="Cas_Cas4"/>
    <property type="match status" value="1"/>
</dbReference>
<sequence length="231" mass="27144">MMYKEYNDEEILMLSGIQHFAFCRRQWALIHIEQLWAENVRTIEGQFIHKRSDDPFLDETRKGLRVVRAMPLVSYSLGLRGIADVVEFTRVETESQYSTTLKGRQGFWIVTPIEFKRGKPKKDDRDAVQLCAQAICLEEMMNVKIEYGELYYDQIKHRQRIDLNEQIRSRVYCLIDYMHKMFKEGKTPPAEVGKHCSICSLVELCNPRLTKKYRSVSNYINAAFNESEELG</sequence>
<dbReference type="PATRIC" id="fig|398512.5.peg.2830"/>
<dbReference type="InterPro" id="IPR013343">
    <property type="entry name" value="CRISPR-assoc_prot_Cas4"/>
</dbReference>
<evidence type="ECO:0000256" key="11">
    <source>
        <dbReference type="ARBA" id="ARBA00023118"/>
    </source>
</evidence>
<evidence type="ECO:0000256" key="13">
    <source>
        <dbReference type="RuleBase" id="RU365022"/>
    </source>
</evidence>
<dbReference type="RefSeq" id="WP_152966003.1">
    <property type="nucleotide sequence ID" value="NZ_JQKC01000025.1"/>
</dbReference>
<dbReference type="InterPro" id="IPR022765">
    <property type="entry name" value="Dna2/Cas4_DUF83"/>
</dbReference>
<feature type="domain" description="DUF83" evidence="14">
    <location>
        <begin position="108"/>
        <end position="206"/>
    </location>
</feature>
<evidence type="ECO:0000256" key="1">
    <source>
        <dbReference type="ARBA" id="ARBA00001966"/>
    </source>
</evidence>
<dbReference type="NCBIfam" id="TIGR00372">
    <property type="entry name" value="cas4"/>
    <property type="match status" value="1"/>
</dbReference>
<dbReference type="EMBL" id="LGTC01000001">
    <property type="protein sequence ID" value="KNY27427.1"/>
    <property type="molecule type" value="Genomic_DNA"/>
</dbReference>
<dbReference type="eggNOG" id="COG1468">
    <property type="taxonomic scope" value="Bacteria"/>
</dbReference>
<evidence type="ECO:0000313" key="15">
    <source>
        <dbReference type="EMBL" id="KNY27427.1"/>
    </source>
</evidence>
<evidence type="ECO:0000256" key="9">
    <source>
        <dbReference type="ARBA" id="ARBA00023004"/>
    </source>
</evidence>
<proteinExistence type="inferred from homology"/>
<protein>
    <recommendedName>
        <fullName evidence="4 13">CRISPR-associated exonuclease Cas4</fullName>
        <ecNumber evidence="3 13">3.1.12.1</ecNumber>
    </recommendedName>
</protein>
<evidence type="ECO:0000313" key="16">
    <source>
        <dbReference type="Proteomes" id="UP000036923"/>
    </source>
</evidence>
<comment type="cofactor">
    <cofactor evidence="13">
        <name>Mg(2+)</name>
        <dbReference type="ChEBI" id="CHEBI:18420"/>
    </cofactor>
    <cofactor evidence="13">
        <name>Mn(2+)</name>
        <dbReference type="ChEBI" id="CHEBI:29035"/>
    </cofactor>
    <text evidence="13">Mg(2+) or Mn(2+) required for ssDNA cleavage activity.</text>
</comment>
<dbReference type="EC" id="3.1.12.1" evidence="3 13"/>
<evidence type="ECO:0000256" key="12">
    <source>
        <dbReference type="ARBA" id="ARBA00023211"/>
    </source>
</evidence>
<comment type="similarity">
    <text evidence="2 13">Belongs to the CRISPR-associated exonuclease Cas4 family.</text>
</comment>
<evidence type="ECO:0000256" key="4">
    <source>
        <dbReference type="ARBA" id="ARBA00020049"/>
    </source>
</evidence>
<keyword evidence="7 13" id="KW-0378">Hydrolase</keyword>
<evidence type="ECO:0000256" key="7">
    <source>
        <dbReference type="ARBA" id="ARBA00022801"/>
    </source>
</evidence>
<dbReference type="InterPro" id="IPR011604">
    <property type="entry name" value="PDDEXK-like_dom_sf"/>
</dbReference>
<comment type="function">
    <text evidence="13">CRISPR (clustered regularly interspaced short palindromic repeat) is an adaptive immune system that provides protection against mobile genetic elements (viruses, transposable elements and conjugative plasmids). CRISPR clusters contain sequences complementary to antecedent mobile elements and target invading nucleic acids. CRISPR clusters are transcribed and processed into CRISPR RNA (crRNA).</text>
</comment>
<dbReference type="Proteomes" id="UP000036923">
    <property type="component" value="Unassembled WGS sequence"/>
</dbReference>
<dbReference type="AlphaFoldDB" id="A0A0L6JPW7"/>
<comment type="cofactor">
    <cofactor evidence="13">
        <name>iron-sulfur cluster</name>
        <dbReference type="ChEBI" id="CHEBI:30408"/>
    </cofactor>
</comment>
<keyword evidence="8 13" id="KW-0269">Exonuclease</keyword>
<dbReference type="PANTHER" id="PTHR36531">
    <property type="entry name" value="CRISPR-ASSOCIATED EXONUCLEASE CAS4"/>
    <property type="match status" value="1"/>
</dbReference>
<name>A0A0L6JPW7_9FIRM</name>
<keyword evidence="5 13" id="KW-0540">Nuclease</keyword>
<dbReference type="GO" id="GO:0051536">
    <property type="term" value="F:iron-sulfur cluster binding"/>
    <property type="evidence" value="ECO:0007669"/>
    <property type="project" value="UniProtKB-KW"/>
</dbReference>
<keyword evidence="11 13" id="KW-0051">Antiviral defense</keyword>
<dbReference type="Gene3D" id="3.90.320.10">
    <property type="match status" value="1"/>
</dbReference>
<dbReference type="InterPro" id="IPR051827">
    <property type="entry name" value="Cas4_exonuclease"/>
</dbReference>
<keyword evidence="16" id="KW-1185">Reference proteome</keyword>
<comment type="caution">
    <text evidence="15">The sequence shown here is derived from an EMBL/GenBank/DDBJ whole genome shotgun (WGS) entry which is preliminary data.</text>
</comment>
<evidence type="ECO:0000259" key="14">
    <source>
        <dbReference type="Pfam" id="PF01930"/>
    </source>
</evidence>
<evidence type="ECO:0000256" key="5">
    <source>
        <dbReference type="ARBA" id="ARBA00022722"/>
    </source>
</evidence>